<dbReference type="PANTHER" id="PTHR45740:SF4">
    <property type="entry name" value="PROTEIN MONO-ADP-RIBOSYLTRANSFERASE PARP11"/>
    <property type="match status" value="1"/>
</dbReference>
<evidence type="ECO:0000313" key="8">
    <source>
        <dbReference type="Proteomes" id="UP000829720"/>
    </source>
</evidence>
<evidence type="ECO:0000256" key="3">
    <source>
        <dbReference type="ARBA" id="ARBA00024347"/>
    </source>
</evidence>
<dbReference type="SUPFAM" id="SSF56399">
    <property type="entry name" value="ADP-ribosylation"/>
    <property type="match status" value="1"/>
</dbReference>
<dbReference type="PROSITE" id="PS50918">
    <property type="entry name" value="WWE"/>
    <property type="match status" value="1"/>
</dbReference>
<dbReference type="PANTHER" id="PTHR45740">
    <property type="entry name" value="POLY [ADP-RIBOSE] POLYMERASE"/>
    <property type="match status" value="1"/>
</dbReference>
<dbReference type="EMBL" id="JAERUA010000017">
    <property type="protein sequence ID" value="KAI1887983.1"/>
    <property type="molecule type" value="Genomic_DNA"/>
</dbReference>
<dbReference type="EC" id="2.4.2.-" evidence="4"/>
<keyword evidence="4" id="KW-0808">Transferase</keyword>
<dbReference type="SUPFAM" id="SSF117839">
    <property type="entry name" value="WWE domain"/>
    <property type="match status" value="1"/>
</dbReference>
<sequence length="308" mass="35816">MSGVLTTGDTVEDVEYMDTFEEHWRWFYQAECGEWHMFEINPSEECSMTNYIIEQNYSRNKKKLEYSAAGCMYRIDFAEMKQTNLTTGKDRPIKRGLHTGNGCRFCCEKHSSSVPPTWETNLPFQLIPLDSDTQECKKVVKQLKKTMPDVPINSVQRIQNLKMWESFCRKREEMRMTKQMNPEERMLFHGTAHKNIRSICTSNFDLKYAGSHGHVYGKGIYFARHASYSKKYCHSPTGHNGITSPRTMLLARVLVGEYTLGDKDLSQPVSKDRTGTNFYDSCVDEFIHPNIFVVFDSSQVYPEYLIEF</sequence>
<organism evidence="7 8">
    <name type="scientific">Albula goreensis</name>
    <dbReference type="NCBI Taxonomy" id="1534307"/>
    <lineage>
        <taxon>Eukaryota</taxon>
        <taxon>Metazoa</taxon>
        <taxon>Chordata</taxon>
        <taxon>Craniata</taxon>
        <taxon>Vertebrata</taxon>
        <taxon>Euteleostomi</taxon>
        <taxon>Actinopterygii</taxon>
        <taxon>Neopterygii</taxon>
        <taxon>Teleostei</taxon>
        <taxon>Albuliformes</taxon>
        <taxon>Albulidae</taxon>
        <taxon>Albula</taxon>
    </lineage>
</organism>
<comment type="caution">
    <text evidence="7">The sequence shown here is derived from an EMBL/GenBank/DDBJ whole genome shotgun (WGS) entry which is preliminary data.</text>
</comment>
<dbReference type="GO" id="GO:1990404">
    <property type="term" value="F:NAD+-protein mono-ADP-ribosyltransferase activity"/>
    <property type="evidence" value="ECO:0007669"/>
    <property type="project" value="TreeGrafter"/>
</dbReference>
<evidence type="ECO:0000313" key="7">
    <source>
        <dbReference type="EMBL" id="KAI1887983.1"/>
    </source>
</evidence>
<dbReference type="GO" id="GO:0003950">
    <property type="term" value="F:NAD+ poly-ADP-ribosyltransferase activity"/>
    <property type="evidence" value="ECO:0007669"/>
    <property type="project" value="UniProtKB-UniRule"/>
</dbReference>
<feature type="domain" description="WWE" evidence="5">
    <location>
        <begin position="12"/>
        <end position="95"/>
    </location>
</feature>
<evidence type="ECO:0000256" key="4">
    <source>
        <dbReference type="RuleBase" id="RU362114"/>
    </source>
</evidence>
<accession>A0A8T3CS32</accession>
<proteinExistence type="inferred from homology"/>
<reference evidence="7" key="1">
    <citation type="submission" date="2021-01" db="EMBL/GenBank/DDBJ databases">
        <authorList>
            <person name="Zahm M."/>
            <person name="Roques C."/>
            <person name="Cabau C."/>
            <person name="Klopp C."/>
            <person name="Donnadieu C."/>
            <person name="Jouanno E."/>
            <person name="Lampietro C."/>
            <person name="Louis A."/>
            <person name="Herpin A."/>
            <person name="Echchiki A."/>
            <person name="Berthelot C."/>
            <person name="Parey E."/>
            <person name="Roest-Crollius H."/>
            <person name="Braasch I."/>
            <person name="Postlethwait J."/>
            <person name="Bobe J."/>
            <person name="Montfort J."/>
            <person name="Bouchez O."/>
            <person name="Begum T."/>
            <person name="Mejri S."/>
            <person name="Adams A."/>
            <person name="Chen W.-J."/>
            <person name="Guiguen Y."/>
        </authorList>
    </citation>
    <scope>NUCLEOTIDE SEQUENCE</scope>
    <source>
        <tissue evidence="7">Blood</tissue>
    </source>
</reference>
<gene>
    <name evidence="7" type="ORF">AGOR_G00180370</name>
</gene>
<dbReference type="InterPro" id="IPR051712">
    <property type="entry name" value="ARTD-AVP"/>
</dbReference>
<keyword evidence="8" id="KW-1185">Reference proteome</keyword>
<evidence type="ECO:0000256" key="2">
    <source>
        <dbReference type="ARBA" id="ARBA00023242"/>
    </source>
</evidence>
<dbReference type="InterPro" id="IPR012317">
    <property type="entry name" value="Poly(ADP-ribose)pol_cat_dom"/>
</dbReference>
<comment type="subcellular location">
    <subcellularLocation>
        <location evidence="1">Nucleus</location>
    </subcellularLocation>
</comment>
<evidence type="ECO:0000259" key="6">
    <source>
        <dbReference type="PROSITE" id="PS51059"/>
    </source>
</evidence>
<evidence type="ECO:0000256" key="1">
    <source>
        <dbReference type="ARBA" id="ARBA00004123"/>
    </source>
</evidence>
<dbReference type="Gene3D" id="3.90.228.10">
    <property type="match status" value="1"/>
</dbReference>
<dbReference type="PROSITE" id="PS51059">
    <property type="entry name" value="PARP_CATALYTIC"/>
    <property type="match status" value="1"/>
</dbReference>
<dbReference type="CDD" id="cd01439">
    <property type="entry name" value="TCCD_inducible_PARP_like"/>
    <property type="match status" value="1"/>
</dbReference>
<keyword evidence="4" id="KW-0328">Glycosyltransferase</keyword>
<dbReference type="Pfam" id="PF02825">
    <property type="entry name" value="WWE"/>
    <property type="match status" value="1"/>
</dbReference>
<dbReference type="Gene3D" id="3.30.720.50">
    <property type="match status" value="1"/>
</dbReference>
<feature type="domain" description="PARP catalytic" evidence="6">
    <location>
        <begin position="112"/>
        <end position="308"/>
    </location>
</feature>
<dbReference type="InterPro" id="IPR037197">
    <property type="entry name" value="WWE_dom_sf"/>
</dbReference>
<keyword evidence="2" id="KW-0539">Nucleus</keyword>
<name>A0A8T3CS32_9TELE</name>
<dbReference type="GO" id="GO:0005634">
    <property type="term" value="C:nucleus"/>
    <property type="evidence" value="ECO:0007669"/>
    <property type="project" value="UniProtKB-SubCell"/>
</dbReference>
<dbReference type="InterPro" id="IPR004170">
    <property type="entry name" value="WWE_dom"/>
</dbReference>
<dbReference type="AlphaFoldDB" id="A0A8T3CS32"/>
<evidence type="ECO:0000259" key="5">
    <source>
        <dbReference type="PROSITE" id="PS50918"/>
    </source>
</evidence>
<dbReference type="Proteomes" id="UP000829720">
    <property type="component" value="Unassembled WGS sequence"/>
</dbReference>
<protein>
    <recommendedName>
        <fullName evidence="4">Poly [ADP-ribose] polymerase</fullName>
        <shortName evidence="4">PARP</shortName>
        <ecNumber evidence="4">2.4.2.-</ecNumber>
    </recommendedName>
</protein>
<keyword evidence="4" id="KW-0520">NAD</keyword>
<comment type="similarity">
    <text evidence="3">Belongs to the ARTD/PARP family.</text>
</comment>
<dbReference type="Pfam" id="PF00644">
    <property type="entry name" value="PARP"/>
    <property type="match status" value="1"/>
</dbReference>
<dbReference type="OrthoDB" id="6133115at2759"/>